<dbReference type="CDD" id="cd06267">
    <property type="entry name" value="PBP1_LacI_sugar_binding-like"/>
    <property type="match status" value="1"/>
</dbReference>
<proteinExistence type="predicted"/>
<reference evidence="6 7" key="1">
    <citation type="submission" date="2010-10" db="EMBL/GenBank/DDBJ databases">
        <title>Complete sequence of Frankia sp. EuI1c.</title>
        <authorList>
            <consortium name="US DOE Joint Genome Institute"/>
            <person name="Lucas S."/>
            <person name="Copeland A."/>
            <person name="Lapidus A."/>
            <person name="Cheng J.-F."/>
            <person name="Bruce D."/>
            <person name="Goodwin L."/>
            <person name="Pitluck S."/>
            <person name="Chertkov O."/>
            <person name="Detter J.C."/>
            <person name="Han C."/>
            <person name="Tapia R."/>
            <person name="Land M."/>
            <person name="Hauser L."/>
            <person name="Jeffries C."/>
            <person name="Kyrpides N."/>
            <person name="Ivanova N."/>
            <person name="Mikhailova N."/>
            <person name="Beauchemin N."/>
            <person name="Sen A."/>
            <person name="Sur S.A."/>
            <person name="Gtari M."/>
            <person name="Wall L."/>
            <person name="Tisa L."/>
            <person name="Woyke T."/>
        </authorList>
    </citation>
    <scope>NUCLEOTIDE SEQUENCE [LARGE SCALE GENOMIC DNA]</scope>
    <source>
        <strain evidence="7">DSM 45817 / CECT 9037 / EuI1c</strain>
    </source>
</reference>
<evidence type="ECO:0000256" key="1">
    <source>
        <dbReference type="ARBA" id="ARBA00023015"/>
    </source>
</evidence>
<dbReference type="OrthoDB" id="3288692at2"/>
<keyword evidence="1" id="KW-0805">Transcription regulation</keyword>
<dbReference type="InterPro" id="IPR010982">
    <property type="entry name" value="Lambda_DNA-bd_dom_sf"/>
</dbReference>
<keyword evidence="7" id="KW-1185">Reference proteome</keyword>
<dbReference type="GO" id="GO:0000976">
    <property type="term" value="F:transcription cis-regulatory region binding"/>
    <property type="evidence" value="ECO:0007669"/>
    <property type="project" value="TreeGrafter"/>
</dbReference>
<dbReference type="Gene3D" id="1.10.260.40">
    <property type="entry name" value="lambda repressor-like DNA-binding domains"/>
    <property type="match status" value="1"/>
</dbReference>
<organism evidence="6 7">
    <name type="scientific">Pseudofrankia inefficax (strain DSM 45817 / CECT 9037 / DDB 130130 / EuI1c)</name>
    <name type="common">Frankia inefficax</name>
    <dbReference type="NCBI Taxonomy" id="298654"/>
    <lineage>
        <taxon>Bacteria</taxon>
        <taxon>Bacillati</taxon>
        <taxon>Actinomycetota</taxon>
        <taxon>Actinomycetes</taxon>
        <taxon>Frankiales</taxon>
        <taxon>Frankiaceae</taxon>
        <taxon>Pseudofrankia</taxon>
    </lineage>
</organism>
<evidence type="ECO:0000259" key="5">
    <source>
        <dbReference type="PROSITE" id="PS50932"/>
    </source>
</evidence>
<dbReference type="HOGENOM" id="CLU_037628_6_1_11"/>
<keyword evidence="2" id="KW-0238">DNA-binding</keyword>
<dbReference type="PANTHER" id="PTHR30146:SF153">
    <property type="entry name" value="LACTOSE OPERON REPRESSOR"/>
    <property type="match status" value="1"/>
</dbReference>
<evidence type="ECO:0000313" key="6">
    <source>
        <dbReference type="EMBL" id="ADP81433.1"/>
    </source>
</evidence>
<gene>
    <name evidence="6" type="ordered locus">FraEuI1c_3424</name>
</gene>
<dbReference type="SUPFAM" id="SSF47413">
    <property type="entry name" value="lambda repressor-like DNA-binding domains"/>
    <property type="match status" value="1"/>
</dbReference>
<dbReference type="KEGG" id="fri:FraEuI1c_3424"/>
<dbReference type="EMBL" id="CP002299">
    <property type="protein sequence ID" value="ADP81433.1"/>
    <property type="molecule type" value="Genomic_DNA"/>
</dbReference>
<dbReference type="InterPro" id="IPR046335">
    <property type="entry name" value="LacI/GalR-like_sensor"/>
</dbReference>
<dbReference type="Proteomes" id="UP000002484">
    <property type="component" value="Chromosome"/>
</dbReference>
<evidence type="ECO:0000256" key="4">
    <source>
        <dbReference type="SAM" id="MobiDB-lite"/>
    </source>
</evidence>
<dbReference type="PROSITE" id="PS50932">
    <property type="entry name" value="HTH_LACI_2"/>
    <property type="match status" value="1"/>
</dbReference>
<dbReference type="CDD" id="cd01392">
    <property type="entry name" value="HTH_LacI"/>
    <property type="match status" value="1"/>
</dbReference>
<evidence type="ECO:0000256" key="2">
    <source>
        <dbReference type="ARBA" id="ARBA00023125"/>
    </source>
</evidence>
<keyword evidence="3" id="KW-0804">Transcription</keyword>
<feature type="domain" description="HTH lacI-type" evidence="5">
    <location>
        <begin position="12"/>
        <end position="68"/>
    </location>
</feature>
<dbReference type="Pfam" id="PF00356">
    <property type="entry name" value="LacI"/>
    <property type="match status" value="1"/>
</dbReference>
<dbReference type="InParanoid" id="E3IXX8"/>
<protein>
    <submittedName>
        <fullName evidence="6">Transcriptional regulator, LacI family</fullName>
    </submittedName>
</protein>
<dbReference type="GO" id="GO:0003700">
    <property type="term" value="F:DNA-binding transcription factor activity"/>
    <property type="evidence" value="ECO:0007669"/>
    <property type="project" value="TreeGrafter"/>
</dbReference>
<dbReference type="Gene3D" id="3.40.50.2300">
    <property type="match status" value="2"/>
</dbReference>
<sequence>MSVSDATARRRVTASDVARAAGVSRATVGFVLNQTPGQTISERTRARVIEASVRLGYRPNGAAQVLASGRSRIIVLVLPDWPIEFRFRAFLDEASLALDEAGYSLVTQFRHPQGPARRLWESVTPDLVVGVVPFTADDLASLRACGVRRVLPDQSSTRPAEPDTSLASIDGPRLQVEHLRERGHERLAYAVFDEPRLSSLVSARHDAARSHAAALGLPAVDVRCLDYRDRGTDEVVRAWHDGGLTGIAAYNDDVAAAVVGAALRLGLRVPGDLAVVGHDDSPIATIMVPALSSVRFDSAALGRHFAALALSRVDGRPPPTHEPPAHVTLIQREST</sequence>
<dbReference type="SUPFAM" id="SSF53822">
    <property type="entry name" value="Periplasmic binding protein-like I"/>
    <property type="match status" value="1"/>
</dbReference>
<dbReference type="SMART" id="SM00354">
    <property type="entry name" value="HTH_LACI"/>
    <property type="match status" value="1"/>
</dbReference>
<dbReference type="Pfam" id="PF13377">
    <property type="entry name" value="Peripla_BP_3"/>
    <property type="match status" value="1"/>
</dbReference>
<dbReference type="STRING" id="298654.FraEuI1c_3424"/>
<evidence type="ECO:0000313" key="7">
    <source>
        <dbReference type="Proteomes" id="UP000002484"/>
    </source>
</evidence>
<name>E3IXX8_PSEI1</name>
<dbReference type="PANTHER" id="PTHR30146">
    <property type="entry name" value="LACI-RELATED TRANSCRIPTIONAL REPRESSOR"/>
    <property type="match status" value="1"/>
</dbReference>
<evidence type="ECO:0000256" key="3">
    <source>
        <dbReference type="ARBA" id="ARBA00023163"/>
    </source>
</evidence>
<dbReference type="AlphaFoldDB" id="E3IXX8"/>
<feature type="region of interest" description="Disordered" evidence="4">
    <location>
        <begin position="314"/>
        <end position="335"/>
    </location>
</feature>
<dbReference type="RefSeq" id="WP_013424551.1">
    <property type="nucleotide sequence ID" value="NC_014666.1"/>
</dbReference>
<dbReference type="eggNOG" id="COG1609">
    <property type="taxonomic scope" value="Bacteria"/>
</dbReference>
<dbReference type="InterPro" id="IPR000843">
    <property type="entry name" value="HTH_LacI"/>
</dbReference>
<accession>E3IXX8</accession>
<dbReference type="InterPro" id="IPR028082">
    <property type="entry name" value="Peripla_BP_I"/>
</dbReference>